<keyword evidence="3" id="KW-1185">Reference proteome</keyword>
<feature type="chain" id="PRO_5034074937" evidence="1">
    <location>
        <begin position="23"/>
        <end position="122"/>
    </location>
</feature>
<dbReference type="AlphaFoldDB" id="A0A8H7PPZ6"/>
<proteinExistence type="predicted"/>
<keyword evidence="1" id="KW-0732">Signal</keyword>
<evidence type="ECO:0000256" key="1">
    <source>
        <dbReference type="SAM" id="SignalP"/>
    </source>
</evidence>
<dbReference type="EMBL" id="JAEPQZ010000008">
    <property type="protein sequence ID" value="KAG2177805.1"/>
    <property type="molecule type" value="Genomic_DNA"/>
</dbReference>
<gene>
    <name evidence="2" type="ORF">INT43_003052</name>
</gene>
<organism evidence="2 3">
    <name type="scientific">Mortierella isabellina</name>
    <name type="common">Filamentous fungus</name>
    <name type="synonym">Umbelopsis isabellina</name>
    <dbReference type="NCBI Taxonomy" id="91625"/>
    <lineage>
        <taxon>Eukaryota</taxon>
        <taxon>Fungi</taxon>
        <taxon>Fungi incertae sedis</taxon>
        <taxon>Mucoromycota</taxon>
        <taxon>Mucoromycotina</taxon>
        <taxon>Umbelopsidomycetes</taxon>
        <taxon>Umbelopsidales</taxon>
        <taxon>Umbelopsidaceae</taxon>
        <taxon>Umbelopsis</taxon>
    </lineage>
</organism>
<reference evidence="2" key="1">
    <citation type="submission" date="2020-12" db="EMBL/GenBank/DDBJ databases">
        <title>Metabolic potential, ecology and presence of endohyphal bacteria is reflected in genomic diversity of Mucoromycotina.</title>
        <authorList>
            <person name="Muszewska A."/>
            <person name="Okrasinska A."/>
            <person name="Steczkiewicz K."/>
            <person name="Drgas O."/>
            <person name="Orlowska M."/>
            <person name="Perlinska-Lenart U."/>
            <person name="Aleksandrzak-Piekarczyk T."/>
            <person name="Szatraj K."/>
            <person name="Zielenkiewicz U."/>
            <person name="Pilsyk S."/>
            <person name="Malc E."/>
            <person name="Mieczkowski P."/>
            <person name="Kruszewska J.S."/>
            <person name="Biernat P."/>
            <person name="Pawlowska J."/>
        </authorList>
    </citation>
    <scope>NUCLEOTIDE SEQUENCE</scope>
    <source>
        <strain evidence="2">WA0000067209</strain>
    </source>
</reference>
<accession>A0A8H7PPZ6</accession>
<dbReference type="Proteomes" id="UP000654370">
    <property type="component" value="Unassembled WGS sequence"/>
</dbReference>
<protein>
    <submittedName>
        <fullName evidence="2">Uncharacterized protein</fullName>
    </submittedName>
</protein>
<evidence type="ECO:0000313" key="2">
    <source>
        <dbReference type="EMBL" id="KAG2177805.1"/>
    </source>
</evidence>
<feature type="signal peptide" evidence="1">
    <location>
        <begin position="1"/>
        <end position="22"/>
    </location>
</feature>
<evidence type="ECO:0000313" key="3">
    <source>
        <dbReference type="Proteomes" id="UP000654370"/>
    </source>
</evidence>
<name>A0A8H7PPZ6_MORIS</name>
<sequence length="122" mass="14253">MYIKHLIFAVIAVLLLANGSIAAPAHYVKPCMYEKQMADLRLQSPQETHYNLNQENSAIATYIDPSNWPEPQPQKSFFDRILEMIWQIPRELLTPPADYKERFGRSSRNELDYAEWLVEITL</sequence>
<dbReference type="OrthoDB" id="2363258at2759"/>
<comment type="caution">
    <text evidence="2">The sequence shown here is derived from an EMBL/GenBank/DDBJ whole genome shotgun (WGS) entry which is preliminary data.</text>
</comment>